<accession>A0ABM8JWK8</accession>
<name>A0ABM8JWK8_9GAMM</name>
<keyword evidence="2" id="KW-1185">Reference proteome</keyword>
<proteinExistence type="predicted"/>
<dbReference type="EMBL" id="AP028978">
    <property type="protein sequence ID" value="BET97088.1"/>
    <property type="molecule type" value="Genomic_DNA"/>
</dbReference>
<evidence type="ECO:0000313" key="2">
    <source>
        <dbReference type="Proteomes" id="UP001529514"/>
    </source>
</evidence>
<dbReference type="Proteomes" id="UP001529514">
    <property type="component" value="Chromosome"/>
</dbReference>
<gene>
    <name evidence="1" type="ORF">TCT1_20090</name>
</gene>
<protein>
    <submittedName>
        <fullName evidence="1">Uncharacterized protein</fullName>
    </submittedName>
</protein>
<evidence type="ECO:0000313" key="1">
    <source>
        <dbReference type="EMBL" id="BET97088.1"/>
    </source>
</evidence>
<sequence>MEEYSQATVLPQDHAVEYDTVKWHLLTLLGYSVDVVFAASLDQSFGWPKFVTA</sequence>
<reference evidence="1 2" key="1">
    <citation type="submission" date="2023-10" db="EMBL/GenBank/DDBJ databases">
        <title>Xenorhabdus taiwanensis sp. nov., a symbiotic bacterium associated with the entomopathogenic nematode Steinernema taiwanensis.</title>
        <authorList>
            <person name="Tseng C.T."/>
            <person name="Shu H.Y."/>
            <person name="Chen M.H."/>
            <person name="Fang Y.J."/>
            <person name="Wu T.L."/>
            <person name="Lin Y.C."/>
            <person name="Huang C.J."/>
        </authorList>
    </citation>
    <scope>NUCLEOTIDE SEQUENCE [LARGE SCALE GENOMIC DNA]</scope>
    <source>
        <strain evidence="1 2">TCT-1</strain>
    </source>
</reference>
<organism evidence="1 2">
    <name type="scientific">Xenorhabdus taiwanensis</name>
    <dbReference type="NCBI Taxonomy" id="3085177"/>
    <lineage>
        <taxon>Bacteria</taxon>
        <taxon>Pseudomonadati</taxon>
        <taxon>Pseudomonadota</taxon>
        <taxon>Gammaproteobacteria</taxon>
        <taxon>Enterobacterales</taxon>
        <taxon>Morganellaceae</taxon>
        <taxon>Xenorhabdus</taxon>
    </lineage>
</organism>